<organism evidence="2">
    <name type="scientific">Podoviridae sp. ctlSr7</name>
    <dbReference type="NCBI Taxonomy" id="2826573"/>
    <lineage>
        <taxon>Viruses</taxon>
        <taxon>Duplodnaviria</taxon>
        <taxon>Heunggongvirae</taxon>
        <taxon>Uroviricota</taxon>
        <taxon>Caudoviricetes</taxon>
    </lineage>
</organism>
<evidence type="ECO:0000313" key="2">
    <source>
        <dbReference type="EMBL" id="DAD87132.1"/>
    </source>
</evidence>
<evidence type="ECO:0000259" key="1">
    <source>
        <dbReference type="Pfam" id="PF04448"/>
    </source>
</evidence>
<feature type="domain" description="DUF551" evidence="1">
    <location>
        <begin position="30"/>
        <end position="86"/>
    </location>
</feature>
<dbReference type="EMBL" id="BK015014">
    <property type="protein sequence ID" value="DAD87132.1"/>
    <property type="molecule type" value="Genomic_DNA"/>
</dbReference>
<accession>A0A8S5MY65</accession>
<proteinExistence type="predicted"/>
<protein>
    <recommendedName>
        <fullName evidence="1">DUF551 domain-containing protein</fullName>
    </recommendedName>
</protein>
<sequence>MKAYDKIPEWKEIIFKELTPEDEEYIKHNWMYIIENLPEYNEDVIVTDGIDVWIDAFDEAISGEVYLSGTGGNVDEVTAWMPLPIPYK</sequence>
<dbReference type="Pfam" id="PF04448">
    <property type="entry name" value="DUF551"/>
    <property type="match status" value="1"/>
</dbReference>
<reference evidence="2" key="1">
    <citation type="journal article" date="2021" name="Proc. Natl. Acad. Sci. U.S.A.">
        <title>A Catalog of Tens of Thousands of Viruses from Human Metagenomes Reveals Hidden Associations with Chronic Diseases.</title>
        <authorList>
            <person name="Tisza M.J."/>
            <person name="Buck C.B."/>
        </authorList>
    </citation>
    <scope>NUCLEOTIDE SEQUENCE</scope>
    <source>
        <strain evidence="2">CtlSr7</strain>
    </source>
</reference>
<name>A0A8S5MY65_9CAUD</name>
<dbReference type="InterPro" id="IPR007539">
    <property type="entry name" value="DUF551"/>
</dbReference>